<accession>A0A226F296</accession>
<feature type="transmembrane region" description="Helical" evidence="2">
    <location>
        <begin position="54"/>
        <end position="78"/>
    </location>
</feature>
<keyword evidence="2" id="KW-1133">Transmembrane helix</keyword>
<keyword evidence="2" id="KW-0812">Transmembrane</keyword>
<protein>
    <submittedName>
        <fullName evidence="3">Uncharacterized protein</fullName>
    </submittedName>
</protein>
<organism evidence="3 4">
    <name type="scientific">Folsomia candida</name>
    <name type="common">Springtail</name>
    <dbReference type="NCBI Taxonomy" id="158441"/>
    <lineage>
        <taxon>Eukaryota</taxon>
        <taxon>Metazoa</taxon>
        <taxon>Ecdysozoa</taxon>
        <taxon>Arthropoda</taxon>
        <taxon>Hexapoda</taxon>
        <taxon>Collembola</taxon>
        <taxon>Entomobryomorpha</taxon>
        <taxon>Isotomoidea</taxon>
        <taxon>Isotomidae</taxon>
        <taxon>Proisotominae</taxon>
        <taxon>Folsomia</taxon>
    </lineage>
</organism>
<keyword evidence="2" id="KW-0472">Membrane</keyword>
<keyword evidence="4" id="KW-1185">Reference proteome</keyword>
<dbReference type="AlphaFoldDB" id="A0A226F296"/>
<name>A0A226F296_FOLCA</name>
<evidence type="ECO:0000256" key="2">
    <source>
        <dbReference type="SAM" id="Phobius"/>
    </source>
</evidence>
<evidence type="ECO:0000256" key="1">
    <source>
        <dbReference type="SAM" id="MobiDB-lite"/>
    </source>
</evidence>
<proteinExistence type="predicted"/>
<feature type="region of interest" description="Disordered" evidence="1">
    <location>
        <begin position="1"/>
        <end position="24"/>
    </location>
</feature>
<comment type="caution">
    <text evidence="3">The sequence shown here is derived from an EMBL/GenBank/DDBJ whole genome shotgun (WGS) entry which is preliminary data.</text>
</comment>
<gene>
    <name evidence="3" type="ORF">Fcan01_01454</name>
</gene>
<evidence type="ECO:0000313" key="4">
    <source>
        <dbReference type="Proteomes" id="UP000198287"/>
    </source>
</evidence>
<reference evidence="3 4" key="1">
    <citation type="submission" date="2015-12" db="EMBL/GenBank/DDBJ databases">
        <title>The genome of Folsomia candida.</title>
        <authorList>
            <person name="Faddeeva A."/>
            <person name="Derks M.F."/>
            <person name="Anvar Y."/>
            <person name="Smit S."/>
            <person name="Van Straalen N."/>
            <person name="Roelofs D."/>
        </authorList>
    </citation>
    <scope>NUCLEOTIDE SEQUENCE [LARGE SCALE GENOMIC DNA]</scope>
    <source>
        <strain evidence="3 4">VU population</strain>
        <tissue evidence="3">Whole body</tissue>
    </source>
</reference>
<dbReference type="EMBL" id="LNIX01000001">
    <property type="protein sequence ID" value="OXA63557.1"/>
    <property type="molecule type" value="Genomic_DNA"/>
</dbReference>
<dbReference type="Proteomes" id="UP000198287">
    <property type="component" value="Unassembled WGS sequence"/>
</dbReference>
<evidence type="ECO:0000313" key="3">
    <source>
        <dbReference type="EMBL" id="OXA63557.1"/>
    </source>
</evidence>
<sequence length="141" mass="16074">MKQLDFDNFGADNNKKFPDDDSPSYVKPEGCPHLYHRLASSPNEDMNPSNIQQISTFLGIMLPTLIILFVILAIYCCCQRLRNRVPNYLSMHFPLYDDGAEECHLNAPIMGRRTLSVPGLELPRTFKSSFGFGRNDSQQFI</sequence>